<feature type="region of interest" description="Disordered" evidence="1">
    <location>
        <begin position="47"/>
        <end position="97"/>
    </location>
</feature>
<evidence type="ECO:0000313" key="4">
    <source>
        <dbReference type="Proteomes" id="UP000286287"/>
    </source>
</evidence>
<feature type="domain" description="Helicase C-terminal" evidence="2">
    <location>
        <begin position="772"/>
        <end position="943"/>
    </location>
</feature>
<feature type="compositionally biased region" description="Acidic residues" evidence="1">
    <location>
        <begin position="65"/>
        <end position="75"/>
    </location>
</feature>
<dbReference type="OrthoDB" id="713315at2"/>
<keyword evidence="3" id="KW-0378">Hydrolase</keyword>
<dbReference type="SUPFAM" id="SSF52540">
    <property type="entry name" value="P-loop containing nucleoside triphosphate hydrolases"/>
    <property type="match status" value="1"/>
</dbReference>
<sequence>MTDTSDTRLELVRFMEQQLIGPADGEEEVLPGRERPGSRYLMGILFPQDEVPEAPSTTMTGPSELQEDDDEDDFTSAEPAGQVAEGEQGDDPSLLAGKWEPSSAGVSLYFSGPTLEVAVWGGRYEHADVVGGRQWHRRPLATAEHPEVHLLQPPAEGTSVTTLPVLLEAASLHVLWRRLPGGWLVTVSLINSARRMQGERKVNPAQCLFQVGLRCRVPEGRILPYPSFRASTGDFEEEELQLLFRRRKTYGIGHGCSAGWVAGNEGVDEVFSTFLPRSEVRPMTQEVEGISPDVLNIRRVAFGGKRRTSILDSYAGMIDQYADWIRTLPDEHQDAPAALHGAVQRLLNRLELAVGRMRDGIALLRQDDQAWHAFVLANRAMLMQMRHADDDLGKNRRKLADAPQQMPVNYDDKKLDKYHWRPFQLAFMLLTVPSLTMEDDPHRTTVDLIWFPTGGGKTEAYLLAAAYVMILRRLRHGDAGAGTAVITRYTLRLLTAQQFRRATGLICALEVLRRNDPQLGSVSFTSGFWAGGDSTPNSFADAVDELEKVLEQAQVENPFVLDSCPWCGTEILPARRSRERSAYGVQATPAAFSMNCPNPACTFHEWLPVQVVDDGLYLDPPSFLLGTVDKFAMVAWREKAGLFYGSADRRAPDLIIQDELHLLAGPLGTTVGIYESALLQVIDMRGVTPKIIASTATIRQASEQVKALYNRSVHLFPPSGLESSNSFFAREDDNPAIPGRLYVGVMSPHQSMKTAFTQLGTVLLQGPAQVLSVTDPLTDSYSTLVTYFNSLRELGQGMKLAQDDIRSRLVSVYNRPRSTLYGEGQVEQLTSRVTGARLTEVLASLAEGPERPNHIAVLATTNMISVGVDISRLGLMMVNGQPKGTSEYIQATSRVGRKEQWPGTVVALYSPAKSRDRSHFESFTAYHTALYRHVEPTSITPFALPSRRRALHAALVILHRHGLSGRAAEPGAGLFDADSPEVQEICDRLLTWVEQVDPRELEQTRQQLGDLLAAWGRQQATAKSANRPLNYSSRAKNIVALLRFFNEPPSYALWPTLTSMRSVDESLKVVVKSR</sequence>
<dbReference type="RefSeq" id="WP_119761196.1">
    <property type="nucleotide sequence ID" value="NZ_QYUJ01000009.1"/>
</dbReference>
<dbReference type="AlphaFoldDB" id="A0A418VES1"/>
<name>A0A418VES1_9DEIO</name>
<dbReference type="CDD" id="cd18785">
    <property type="entry name" value="SF2_C"/>
    <property type="match status" value="1"/>
</dbReference>
<dbReference type="GO" id="GO:0004386">
    <property type="term" value="F:helicase activity"/>
    <property type="evidence" value="ECO:0007669"/>
    <property type="project" value="UniProtKB-KW"/>
</dbReference>
<gene>
    <name evidence="3" type="ORF">D3875_03475</name>
</gene>
<dbReference type="Proteomes" id="UP000286287">
    <property type="component" value="Unassembled WGS sequence"/>
</dbReference>
<accession>A0A418VES1</accession>
<dbReference type="Pfam" id="PF00271">
    <property type="entry name" value="Helicase_C"/>
    <property type="match status" value="1"/>
</dbReference>
<proteinExistence type="predicted"/>
<keyword evidence="3" id="KW-0067">ATP-binding</keyword>
<organism evidence="3 4">
    <name type="scientific">Deinococcus cavernae</name>
    <dbReference type="NCBI Taxonomy" id="2320857"/>
    <lineage>
        <taxon>Bacteria</taxon>
        <taxon>Thermotogati</taxon>
        <taxon>Deinococcota</taxon>
        <taxon>Deinococci</taxon>
        <taxon>Deinococcales</taxon>
        <taxon>Deinococcaceae</taxon>
        <taxon>Deinococcus</taxon>
    </lineage>
</organism>
<keyword evidence="4" id="KW-1185">Reference proteome</keyword>
<reference evidence="3 4" key="1">
    <citation type="submission" date="2018-09" db="EMBL/GenBank/DDBJ databases">
        <authorList>
            <person name="Zhu H."/>
        </authorList>
    </citation>
    <scope>NUCLEOTIDE SEQUENCE [LARGE SCALE GENOMIC DNA]</scope>
    <source>
        <strain evidence="3 4">K2S05-167</strain>
    </source>
</reference>
<protein>
    <submittedName>
        <fullName evidence="3">Helicase</fullName>
    </submittedName>
</protein>
<keyword evidence="3" id="KW-0547">Nucleotide-binding</keyword>
<keyword evidence="3" id="KW-0347">Helicase</keyword>
<comment type="caution">
    <text evidence="3">The sequence shown here is derived from an EMBL/GenBank/DDBJ whole genome shotgun (WGS) entry which is preliminary data.</text>
</comment>
<evidence type="ECO:0000259" key="2">
    <source>
        <dbReference type="PROSITE" id="PS51194"/>
    </source>
</evidence>
<dbReference type="InterPro" id="IPR001650">
    <property type="entry name" value="Helicase_C-like"/>
</dbReference>
<dbReference type="Gene3D" id="3.40.50.300">
    <property type="entry name" value="P-loop containing nucleotide triphosphate hydrolases"/>
    <property type="match status" value="1"/>
</dbReference>
<dbReference type="InterPro" id="IPR027417">
    <property type="entry name" value="P-loop_NTPase"/>
</dbReference>
<evidence type="ECO:0000313" key="3">
    <source>
        <dbReference type="EMBL" id="RJF74614.1"/>
    </source>
</evidence>
<dbReference type="PROSITE" id="PS51194">
    <property type="entry name" value="HELICASE_CTER"/>
    <property type="match status" value="1"/>
</dbReference>
<evidence type="ECO:0000256" key="1">
    <source>
        <dbReference type="SAM" id="MobiDB-lite"/>
    </source>
</evidence>
<dbReference type="EMBL" id="QYUJ01000009">
    <property type="protein sequence ID" value="RJF74614.1"/>
    <property type="molecule type" value="Genomic_DNA"/>
</dbReference>